<reference evidence="2 3" key="1">
    <citation type="journal article" date="2016" name="Int. J. Syst. Evol. Microbiol.">
        <title>Dermabacter jinjuensis sp. nov., a novel species of the genus Dermabacter isolated from a clinical specimen.</title>
        <authorList>
            <person name="Park Y.K."/>
            <person name="Lee K.M."/>
            <person name="Lee W.K."/>
            <person name="Cho M.J."/>
            <person name="Lee H.S."/>
            <person name="Cho Y.G."/>
            <person name="Lee Y.C."/>
            <person name="Lee W.K."/>
            <person name="Seong W.K."/>
            <person name="Hwang K.J."/>
        </authorList>
    </citation>
    <scope>NUCLEOTIDE SEQUENCE [LARGE SCALE GENOMIC DNA]</scope>
    <source>
        <strain evidence="2 3">32T</strain>
    </source>
</reference>
<evidence type="ECO:0000313" key="3">
    <source>
        <dbReference type="Proteomes" id="UP000815698"/>
    </source>
</evidence>
<evidence type="ECO:0000313" key="2">
    <source>
        <dbReference type="EMBL" id="ATH97133.1"/>
    </source>
</evidence>
<evidence type="ECO:0000259" key="1">
    <source>
        <dbReference type="Pfam" id="PF09860"/>
    </source>
</evidence>
<dbReference type="EMBL" id="CP023482">
    <property type="protein sequence ID" value="ATH97133.1"/>
    <property type="molecule type" value="Genomic_DNA"/>
</dbReference>
<organism evidence="2 3">
    <name type="scientific">Dermabacter jinjuensis</name>
    <dbReference type="NCBI Taxonomy" id="1667168"/>
    <lineage>
        <taxon>Bacteria</taxon>
        <taxon>Bacillati</taxon>
        <taxon>Actinomycetota</taxon>
        <taxon>Actinomycetes</taxon>
        <taxon>Micrococcales</taxon>
        <taxon>Dermabacteraceae</taxon>
        <taxon>Dermabacter</taxon>
    </lineage>
</organism>
<accession>A0ABM6PMD3</accession>
<dbReference type="Proteomes" id="UP000815698">
    <property type="component" value="Chromosome"/>
</dbReference>
<protein>
    <recommendedName>
        <fullName evidence="1">DUF2087 domain-containing protein</fullName>
    </recommendedName>
</protein>
<name>A0ABM6PMD3_9MICO</name>
<keyword evidence="3" id="KW-1185">Reference proteome</keyword>
<dbReference type="Pfam" id="PF09860">
    <property type="entry name" value="DUF2087"/>
    <property type="match status" value="1"/>
</dbReference>
<sequence>MAREADWRGIVAALVGDASATALARVILGDVRDDVVPGLTAKKSRRALEVLHPYVKRGDGDSEVSLDREKLQALLQSPENRRSHDDHSVVVDKFITNELRLTVFPSRPEQRRVVLEFLARRLFRPNEELQEVQVNERLKVVTDDFVTLRRYLIDFALLTRFDDGTSYRLAEFD</sequence>
<proteinExistence type="predicted"/>
<dbReference type="InterPro" id="IPR018656">
    <property type="entry name" value="DUF2087"/>
</dbReference>
<dbReference type="RefSeq" id="WP_096883261.1">
    <property type="nucleotide sequence ID" value="NZ_CP023482.1"/>
</dbReference>
<feature type="domain" description="DUF2087" evidence="1">
    <location>
        <begin position="100"/>
        <end position="168"/>
    </location>
</feature>
<gene>
    <name evidence="2" type="ORF">COP05_08565</name>
</gene>